<feature type="compositionally biased region" description="Polar residues" evidence="1">
    <location>
        <begin position="30"/>
        <end position="43"/>
    </location>
</feature>
<evidence type="ECO:0000313" key="2">
    <source>
        <dbReference type="EMBL" id="RTG86054.1"/>
    </source>
</evidence>
<reference evidence="2 3" key="1">
    <citation type="journal article" date="2019" name="PLoS Pathog.">
        <title>Genome sequence of the bovine parasite Schistosoma bovis Tanzania.</title>
        <authorList>
            <person name="Oey H."/>
            <person name="Zakrzewski M."/>
            <person name="Gobert G."/>
            <person name="Gravermann K."/>
            <person name="Stoye J."/>
            <person name="Jones M."/>
            <person name="Mcmanus D."/>
            <person name="Krause L."/>
        </authorList>
    </citation>
    <scope>NUCLEOTIDE SEQUENCE [LARGE SCALE GENOMIC DNA]</scope>
    <source>
        <strain evidence="2 3">TAN1997</strain>
    </source>
</reference>
<feature type="compositionally biased region" description="Polar residues" evidence="1">
    <location>
        <begin position="76"/>
        <end position="87"/>
    </location>
</feature>
<comment type="caution">
    <text evidence="2">The sequence shown here is derived from an EMBL/GenBank/DDBJ whole genome shotgun (WGS) entry which is preliminary data.</text>
</comment>
<dbReference type="EMBL" id="QMKO01001866">
    <property type="protein sequence ID" value="RTG86054.1"/>
    <property type="molecule type" value="Genomic_DNA"/>
</dbReference>
<feature type="compositionally biased region" description="Polar residues" evidence="1">
    <location>
        <begin position="135"/>
        <end position="145"/>
    </location>
</feature>
<name>A0A430QEE7_SCHBO</name>
<sequence>MLSTICKMKCSHFESILENFEWTNSKDKQVSNNPDLKNQNNGTPAHKLKPSDNKSVKNNLSKMSVSVSNQQKQQSRPNRLTSNYKPTNNNNNLVSNKTKVSQLLKGKRTSKSQSFNSDSYNNNNNDNDFSKSANEQSKLSSSNSAQTINSFTVSTAYSISSTSMPKHQVSTINTESPNNTTFLNHENPYGPADLVRTYDVLIPNDANILLPVSHEPGVVENTRKSEGKISFSSQSPFPFDSQLNSVTEFDKREQHRVLLTNIFHGLITRLIWIYPSWKQSSFNQFYKKSQFHVGLAQINLLEDDDYNNNNTNSNNDLKSNFPSRITTFCLCNPAGNFCSLPLLSSSKIHIPRQSCSVASSFIYEEIIDVMAESILSQDENERLTKDFIYLFSRQSYFQSDKSTLSKTSSSSPSHTSLFRNKRTVWINSLFILHIDMNYFIESITKVNNTSSDLSEWFTDYIRMSSLNDSNVDFSTYEPRVESAYLTSHKNDKHIADNKDNNSNDNHLPVTPASIIHKYTILLKDVYNKLSYLSLIEQNHLINDINQFINSMLHFITTHDSNLLSYWSNQSLISSTSCCYLKPSIELISLNSNENIYVFNQWKNRYQIAFYYLDNYCSYSDAMINVLLNKPTIMVGAKKELSSLWSWLCTLNTVTLKFISQFVVCTYQSENHMQSIGLCNREKSSSISFDEIPVIQRSSLTLYTLESVITCLPRPLSVNLVMRYLI</sequence>
<evidence type="ECO:0000256" key="1">
    <source>
        <dbReference type="SAM" id="MobiDB-lite"/>
    </source>
</evidence>
<keyword evidence="3" id="KW-1185">Reference proteome</keyword>
<feature type="compositionally biased region" description="Low complexity" evidence="1">
    <location>
        <begin position="112"/>
        <end position="134"/>
    </location>
</feature>
<gene>
    <name evidence="2" type="ORF">DC041_0003356</name>
</gene>
<dbReference type="STRING" id="6184.A0A430QEE7"/>
<dbReference type="AlphaFoldDB" id="A0A430QEE7"/>
<proteinExistence type="predicted"/>
<dbReference type="Proteomes" id="UP000290809">
    <property type="component" value="Unassembled WGS sequence"/>
</dbReference>
<protein>
    <submittedName>
        <fullName evidence="2">Uncharacterized protein</fullName>
    </submittedName>
</protein>
<feature type="compositionally biased region" description="Low complexity" evidence="1">
    <location>
        <begin position="61"/>
        <end position="75"/>
    </location>
</feature>
<accession>A0A430QEE7</accession>
<feature type="compositionally biased region" description="Low complexity" evidence="1">
    <location>
        <begin position="88"/>
        <end position="101"/>
    </location>
</feature>
<feature type="region of interest" description="Disordered" evidence="1">
    <location>
        <begin position="27"/>
        <end position="145"/>
    </location>
</feature>
<evidence type="ECO:0000313" key="3">
    <source>
        <dbReference type="Proteomes" id="UP000290809"/>
    </source>
</evidence>
<organism evidence="2 3">
    <name type="scientific">Schistosoma bovis</name>
    <name type="common">Blood fluke</name>
    <dbReference type="NCBI Taxonomy" id="6184"/>
    <lineage>
        <taxon>Eukaryota</taxon>
        <taxon>Metazoa</taxon>
        <taxon>Spiralia</taxon>
        <taxon>Lophotrochozoa</taxon>
        <taxon>Platyhelminthes</taxon>
        <taxon>Trematoda</taxon>
        <taxon>Digenea</taxon>
        <taxon>Strigeidida</taxon>
        <taxon>Schistosomatoidea</taxon>
        <taxon>Schistosomatidae</taxon>
        <taxon>Schistosoma</taxon>
    </lineage>
</organism>